<feature type="transmembrane region" description="Helical" evidence="1">
    <location>
        <begin position="99"/>
        <end position="121"/>
    </location>
</feature>
<organism evidence="2 3">
    <name type="scientific">Micromonospora mirobrigensis</name>
    <dbReference type="NCBI Taxonomy" id="262898"/>
    <lineage>
        <taxon>Bacteria</taxon>
        <taxon>Bacillati</taxon>
        <taxon>Actinomycetota</taxon>
        <taxon>Actinomycetes</taxon>
        <taxon>Micromonosporales</taxon>
        <taxon>Micromonosporaceae</taxon>
        <taxon>Micromonospora</taxon>
    </lineage>
</organism>
<keyword evidence="1" id="KW-0812">Transmembrane</keyword>
<feature type="transmembrane region" description="Helical" evidence="1">
    <location>
        <begin position="63"/>
        <end position="79"/>
    </location>
</feature>
<reference evidence="3" key="1">
    <citation type="submission" date="2016-06" db="EMBL/GenBank/DDBJ databases">
        <authorList>
            <person name="Varghese N."/>
            <person name="Submissions Spin"/>
        </authorList>
    </citation>
    <scope>NUCLEOTIDE SEQUENCE [LARGE SCALE GENOMIC DNA]</scope>
    <source>
        <strain evidence="3">DSM 44830</strain>
    </source>
</reference>
<protein>
    <submittedName>
        <fullName evidence="2">Uncharacterized protein</fullName>
    </submittedName>
</protein>
<accession>A0A1C4Z458</accession>
<evidence type="ECO:0000313" key="3">
    <source>
        <dbReference type="Proteomes" id="UP000199504"/>
    </source>
</evidence>
<feature type="transmembrane region" description="Helical" evidence="1">
    <location>
        <begin position="38"/>
        <end position="56"/>
    </location>
</feature>
<proteinExistence type="predicted"/>
<dbReference type="Proteomes" id="UP000199504">
    <property type="component" value="Unassembled WGS sequence"/>
</dbReference>
<evidence type="ECO:0000256" key="1">
    <source>
        <dbReference type="SAM" id="Phobius"/>
    </source>
</evidence>
<feature type="transmembrane region" description="Helical" evidence="1">
    <location>
        <begin position="12"/>
        <end position="32"/>
    </location>
</feature>
<keyword evidence="1" id="KW-1133">Transmembrane helix</keyword>
<sequence length="128" mass="13039">MATDSSSIPARIALALGLVVAALGVLVQFLVGVPGFPAIPPGPIILGVAAIVVLALPRRRWPLVVGLVAAVFVTGGGLIEGSVWGRLADPATFDVWSGAVLQWSGLLVALISGALAVRLAYRRPGAVR</sequence>
<name>A0A1C4Z458_9ACTN</name>
<keyword evidence="1" id="KW-0472">Membrane</keyword>
<gene>
    <name evidence="2" type="ORF">GA0070564_10549</name>
</gene>
<dbReference type="RefSeq" id="WP_218104954.1">
    <property type="nucleotide sequence ID" value="NZ_FMCX01000005.1"/>
</dbReference>
<dbReference type="AlphaFoldDB" id="A0A1C4Z458"/>
<evidence type="ECO:0000313" key="2">
    <source>
        <dbReference type="EMBL" id="SCF27667.1"/>
    </source>
</evidence>
<dbReference type="STRING" id="262898.GA0070564_10549"/>
<dbReference type="EMBL" id="FMCX01000005">
    <property type="protein sequence ID" value="SCF27667.1"/>
    <property type="molecule type" value="Genomic_DNA"/>
</dbReference>
<keyword evidence="3" id="KW-1185">Reference proteome</keyword>